<dbReference type="InterPro" id="IPR005240">
    <property type="entry name" value="DUF389"/>
</dbReference>
<keyword evidence="1" id="KW-1133">Transmembrane helix</keyword>
<accession>A0A8J6MZ41</accession>
<reference evidence="2 3" key="1">
    <citation type="submission" date="2020-08" db="EMBL/GenBank/DDBJ databases">
        <title>Bridging the membrane lipid divide: bacteria of the FCB group superphylum have the potential to synthesize archaeal ether lipids.</title>
        <authorList>
            <person name="Villanueva L."/>
            <person name="Von Meijenfeldt F.A.B."/>
            <person name="Westbye A.B."/>
            <person name="Yadav S."/>
            <person name="Hopmans E.C."/>
            <person name="Dutilh B.E."/>
            <person name="Sinninghe Damste J.S."/>
        </authorList>
    </citation>
    <scope>NUCLEOTIDE SEQUENCE [LARGE SCALE GENOMIC DNA]</scope>
    <source>
        <strain evidence="2">NIOZ-UU27</strain>
    </source>
</reference>
<feature type="transmembrane region" description="Helical" evidence="1">
    <location>
        <begin position="169"/>
        <end position="192"/>
    </location>
</feature>
<dbReference type="NCBIfam" id="TIGR00341">
    <property type="entry name" value="TIGR00341 family protein"/>
    <property type="match status" value="1"/>
</dbReference>
<proteinExistence type="predicted"/>
<dbReference type="Pfam" id="PF04087">
    <property type="entry name" value="DUF389"/>
    <property type="match status" value="1"/>
</dbReference>
<comment type="caution">
    <text evidence="2">The sequence shown here is derived from an EMBL/GenBank/DDBJ whole genome shotgun (WGS) entry which is preliminary data.</text>
</comment>
<organism evidence="2 3">
    <name type="scientific">Candidatus Desulfacyla euxinica</name>
    <dbReference type="NCBI Taxonomy" id="2841693"/>
    <lineage>
        <taxon>Bacteria</taxon>
        <taxon>Deltaproteobacteria</taxon>
        <taxon>Candidatus Desulfacyla</taxon>
    </lineage>
</organism>
<gene>
    <name evidence="2" type="ORF">H8E19_04175</name>
</gene>
<feature type="transmembrane region" description="Helical" evidence="1">
    <location>
        <begin position="109"/>
        <end position="129"/>
    </location>
</feature>
<name>A0A8J6MZ41_9DELT</name>
<protein>
    <submittedName>
        <fullName evidence="2">TIGR00341 family protein</fullName>
    </submittedName>
</protein>
<keyword evidence="1" id="KW-0472">Membrane</keyword>
<dbReference type="Proteomes" id="UP000650524">
    <property type="component" value="Unassembled WGS sequence"/>
</dbReference>
<evidence type="ECO:0000313" key="3">
    <source>
        <dbReference type="Proteomes" id="UP000650524"/>
    </source>
</evidence>
<sequence length="542" mass="58617">AEVVIQEISEGSLPGTSYYAMIAAASLIASLGLVANSPAVVIGAMLVSPLMTPIFGMALGIIRGKPRLLGKAVGALMGGVMLSILCGMLFGFVPMIAEATPEMLIRTKPTLLDLLVAVFAGMAGTLALIDERISPVLPGVAVSIAIVPPLATCGLCLALGAFAGASGAFLLFLANFLAVLLASSAVFIFTGLGKTAREKERKKLIRRLVIAFISFCLVAAFLTHTLMHLLENERQEKLIKKIFTSALSKTPNTSLIEVLHKISKDKMMVLATVRTSKVFTPDRVMKMQKEIAKILDMPTELVVRNSLSKDVSATGSTSTVTDPTLDGEFISDKLNADMVALHLADQGLWEIFANRPQVRLLNVDIEHIAGDTVILASVQSQRHIIPAEIKQIEEVLQRRLANPTLKLVIRYQVATDMTSNGRILYGASHFGPQPKGVDAVDREMRKALKRSGKFHVANLDAIWAGNHWSVRAEIYGPRVITSEEVAAAQKHVASRVGKPVKLNALSKSELLVMDNRSMAEEEFTIEHVKKKIGPFPVHVKTK</sequence>
<feature type="transmembrane region" description="Helical" evidence="1">
    <location>
        <begin position="74"/>
        <end position="97"/>
    </location>
</feature>
<dbReference type="AlphaFoldDB" id="A0A8J6MZ41"/>
<evidence type="ECO:0000313" key="2">
    <source>
        <dbReference type="EMBL" id="MBC8176581.1"/>
    </source>
</evidence>
<dbReference type="PANTHER" id="PTHR20992:SF9">
    <property type="entry name" value="AT15442P-RELATED"/>
    <property type="match status" value="1"/>
</dbReference>
<evidence type="ECO:0000256" key="1">
    <source>
        <dbReference type="SAM" id="Phobius"/>
    </source>
</evidence>
<feature type="transmembrane region" description="Helical" evidence="1">
    <location>
        <begin position="136"/>
        <end position="163"/>
    </location>
</feature>
<feature type="transmembrane region" description="Helical" evidence="1">
    <location>
        <begin position="204"/>
        <end position="227"/>
    </location>
</feature>
<feature type="non-terminal residue" evidence="2">
    <location>
        <position position="1"/>
    </location>
</feature>
<dbReference type="PANTHER" id="PTHR20992">
    <property type="entry name" value="AT15442P-RELATED"/>
    <property type="match status" value="1"/>
</dbReference>
<keyword evidence="1" id="KW-0812">Transmembrane</keyword>
<dbReference type="EMBL" id="JACNJD010000146">
    <property type="protein sequence ID" value="MBC8176581.1"/>
    <property type="molecule type" value="Genomic_DNA"/>
</dbReference>
<feature type="transmembrane region" description="Helical" evidence="1">
    <location>
        <begin position="18"/>
        <end position="35"/>
    </location>
</feature>
<feature type="transmembrane region" description="Helical" evidence="1">
    <location>
        <begin position="41"/>
        <end position="62"/>
    </location>
</feature>